<evidence type="ECO:0000256" key="2">
    <source>
        <dbReference type="RuleBase" id="RU003875"/>
    </source>
</evidence>
<dbReference type="CDD" id="cd01043">
    <property type="entry name" value="DPS"/>
    <property type="match status" value="1"/>
</dbReference>
<proteinExistence type="inferred from homology"/>
<dbReference type="Pfam" id="PF00210">
    <property type="entry name" value="Ferritin"/>
    <property type="match status" value="1"/>
</dbReference>
<dbReference type="AlphaFoldDB" id="A0A396SA95"/>
<dbReference type="InterPro" id="IPR008331">
    <property type="entry name" value="Ferritin_DPS_dom"/>
</dbReference>
<dbReference type="RefSeq" id="WP_118877439.1">
    <property type="nucleotide sequence ID" value="NZ_QWEI01000011.1"/>
</dbReference>
<accession>A0A396SA95</accession>
<organism evidence="4 5">
    <name type="scientific">Ureibacillus yapensis</name>
    <dbReference type="NCBI Taxonomy" id="2304605"/>
    <lineage>
        <taxon>Bacteria</taxon>
        <taxon>Bacillati</taxon>
        <taxon>Bacillota</taxon>
        <taxon>Bacilli</taxon>
        <taxon>Bacillales</taxon>
        <taxon>Caryophanaceae</taxon>
        <taxon>Ureibacillus</taxon>
    </lineage>
</organism>
<dbReference type="InterPro" id="IPR002177">
    <property type="entry name" value="DPS_DNA-bd"/>
</dbReference>
<dbReference type="Gene3D" id="1.20.1260.10">
    <property type="match status" value="1"/>
</dbReference>
<dbReference type="InterPro" id="IPR012347">
    <property type="entry name" value="Ferritin-like"/>
</dbReference>
<dbReference type="Proteomes" id="UP000265692">
    <property type="component" value="Unassembled WGS sequence"/>
</dbReference>
<evidence type="ECO:0000259" key="3">
    <source>
        <dbReference type="Pfam" id="PF00210"/>
    </source>
</evidence>
<evidence type="ECO:0000313" key="4">
    <source>
        <dbReference type="EMBL" id="RHW33271.1"/>
    </source>
</evidence>
<gene>
    <name evidence="4" type="ORF">D1B33_16155</name>
</gene>
<dbReference type="GO" id="GO:0008199">
    <property type="term" value="F:ferric iron binding"/>
    <property type="evidence" value="ECO:0007669"/>
    <property type="project" value="InterPro"/>
</dbReference>
<dbReference type="InterPro" id="IPR009078">
    <property type="entry name" value="Ferritin-like_SF"/>
</dbReference>
<name>A0A396SA95_9BACL</name>
<dbReference type="PIRSF" id="PIRSF005900">
    <property type="entry name" value="Dps"/>
    <property type="match status" value="1"/>
</dbReference>
<comment type="caution">
    <text evidence="4">The sequence shown here is derived from an EMBL/GenBank/DDBJ whole genome shotgun (WGS) entry which is preliminary data.</text>
</comment>
<dbReference type="EMBL" id="QWEI01000011">
    <property type="protein sequence ID" value="RHW33271.1"/>
    <property type="molecule type" value="Genomic_DNA"/>
</dbReference>
<dbReference type="GO" id="GO:0016722">
    <property type="term" value="F:oxidoreductase activity, acting on metal ions"/>
    <property type="evidence" value="ECO:0007669"/>
    <property type="project" value="InterPro"/>
</dbReference>
<evidence type="ECO:0000256" key="1">
    <source>
        <dbReference type="ARBA" id="ARBA00009497"/>
    </source>
</evidence>
<dbReference type="PANTHER" id="PTHR42932">
    <property type="entry name" value="GENERAL STRESS PROTEIN 20U"/>
    <property type="match status" value="1"/>
</dbReference>
<dbReference type="SUPFAM" id="SSF47240">
    <property type="entry name" value="Ferritin-like"/>
    <property type="match status" value="1"/>
</dbReference>
<feature type="domain" description="Ferritin/DPS" evidence="3">
    <location>
        <begin position="7"/>
        <end position="147"/>
    </location>
</feature>
<reference evidence="4 5" key="1">
    <citation type="submission" date="2018-08" db="EMBL/GenBank/DDBJ databases">
        <title>Lysinibacillus sp. YLB-03 draft genome sequence.</title>
        <authorList>
            <person name="Yu L."/>
        </authorList>
    </citation>
    <scope>NUCLEOTIDE SEQUENCE [LARGE SCALE GENOMIC DNA]</scope>
    <source>
        <strain evidence="4 5">YLB-03</strain>
    </source>
</reference>
<comment type="similarity">
    <text evidence="1 2">Belongs to the Dps family.</text>
</comment>
<dbReference type="PANTHER" id="PTHR42932:SF1">
    <property type="entry name" value="GENERAL STRESS PROTEIN 20U"/>
    <property type="match status" value="1"/>
</dbReference>
<dbReference type="InterPro" id="IPR023188">
    <property type="entry name" value="DPS_DNA-bd_CS"/>
</dbReference>
<dbReference type="PROSITE" id="PS00818">
    <property type="entry name" value="DPS_1"/>
    <property type="match status" value="1"/>
</dbReference>
<dbReference type="PRINTS" id="PR01346">
    <property type="entry name" value="HELNAPAPROT"/>
</dbReference>
<protein>
    <submittedName>
        <fullName evidence="4">DNA starvation/stationary phase protection protein</fullName>
    </submittedName>
</protein>
<dbReference type="OrthoDB" id="9797023at2"/>
<sequence>MANKTLIEQLNDLVATNSVLYTKLHNYHWYVNGPSFFTLHTKFEEFYNEVTLNLDEIAERILTKGGKPVATLEEHLKMSHIKEATGSETTEEMVQTTLNDFKTIMDALKQAMEQAAEEGDDRTEDMLNAMVQSFEKHSWMLSAFLGNNQ</sequence>
<evidence type="ECO:0000313" key="5">
    <source>
        <dbReference type="Proteomes" id="UP000265692"/>
    </source>
</evidence>
<keyword evidence="5" id="KW-1185">Reference proteome</keyword>